<feature type="compositionally biased region" description="Low complexity" evidence="2">
    <location>
        <begin position="1156"/>
        <end position="1171"/>
    </location>
</feature>
<feature type="region of interest" description="Disordered" evidence="2">
    <location>
        <begin position="405"/>
        <end position="630"/>
    </location>
</feature>
<dbReference type="HOGENOM" id="CLU_253464_0_0_1"/>
<feature type="region of interest" description="Disordered" evidence="2">
    <location>
        <begin position="691"/>
        <end position="721"/>
    </location>
</feature>
<proteinExistence type="predicted"/>
<keyword evidence="1" id="KW-0175">Coiled coil</keyword>
<feature type="compositionally biased region" description="Polar residues" evidence="2">
    <location>
        <begin position="504"/>
        <end position="514"/>
    </location>
</feature>
<dbReference type="EMBL" id="AMGX01000006">
    <property type="protein sequence ID" value="EXJ72159.1"/>
    <property type="molecule type" value="Genomic_DNA"/>
</dbReference>
<feature type="compositionally biased region" description="Low complexity" evidence="2">
    <location>
        <begin position="1058"/>
        <end position="1068"/>
    </location>
</feature>
<feature type="compositionally biased region" description="Polar residues" evidence="2">
    <location>
        <begin position="525"/>
        <end position="540"/>
    </location>
</feature>
<feature type="compositionally biased region" description="Polar residues" evidence="2">
    <location>
        <begin position="1"/>
        <end position="15"/>
    </location>
</feature>
<dbReference type="eggNOG" id="KOG4839">
    <property type="taxonomic scope" value="Eukaryota"/>
</dbReference>
<dbReference type="Proteomes" id="UP000019471">
    <property type="component" value="Unassembled WGS sequence"/>
</dbReference>
<feature type="compositionally biased region" description="Pro residues" evidence="2">
    <location>
        <begin position="28"/>
        <end position="38"/>
    </location>
</feature>
<feature type="compositionally biased region" description="Low complexity" evidence="2">
    <location>
        <begin position="924"/>
        <end position="939"/>
    </location>
</feature>
<feature type="compositionally biased region" description="Basic and acidic residues" evidence="2">
    <location>
        <begin position="1359"/>
        <end position="1376"/>
    </location>
</feature>
<feature type="compositionally biased region" description="Basic and acidic residues" evidence="2">
    <location>
        <begin position="711"/>
        <end position="721"/>
    </location>
</feature>
<organism evidence="4 5">
    <name type="scientific">Cladophialophora psammophila CBS 110553</name>
    <dbReference type="NCBI Taxonomy" id="1182543"/>
    <lineage>
        <taxon>Eukaryota</taxon>
        <taxon>Fungi</taxon>
        <taxon>Dikarya</taxon>
        <taxon>Ascomycota</taxon>
        <taxon>Pezizomycotina</taxon>
        <taxon>Eurotiomycetes</taxon>
        <taxon>Chaetothyriomycetidae</taxon>
        <taxon>Chaetothyriales</taxon>
        <taxon>Herpotrichiellaceae</taxon>
        <taxon>Cladophialophora</taxon>
    </lineage>
</organism>
<accession>W9XP89</accession>
<feature type="compositionally biased region" description="Polar residues" evidence="2">
    <location>
        <begin position="691"/>
        <end position="708"/>
    </location>
</feature>
<feature type="compositionally biased region" description="Acidic residues" evidence="2">
    <location>
        <begin position="1069"/>
        <end position="1079"/>
    </location>
</feature>
<feature type="compositionally biased region" description="Basic and acidic residues" evidence="2">
    <location>
        <begin position="1175"/>
        <end position="1185"/>
    </location>
</feature>
<sequence length="1376" mass="148029">MQTHPSYHQQPSPATNGPRFDANSQIRPPAPPFHPFPPTTTFNSDFFKQFASAGFPPPPPPNFPPVPIPGAAYPQLPGPVNTSASSPYPQHLATGAPVFGAGFNPSEQPRQHAGDQFMGLQPGSRGGLDVQTDTQAYGAAMAVQSGISHTVHPPLKTRDLDKDQTVPSFGSRSDVDMLFASAQRQAVLGPPEQPMTASQIIDANSTTDLDLAADGNVSPYDPTRPAAINDRAPGGFTSSSKPPKSANLKPVERTYDNKSLVELRQLAKGAVLSLVPHKILFVDLVKEGVNPQILQELYEELGLRIEVGPSKPRDESQAERSHLVDGTVPPTASHMPKVETQEHPPTEAMAQAIPETSKVALSSAPLVPSMISEAVAPPAVLDVRNQQSAPSPSLERKDRIAQLLAAKTGRPTPNPPSAALSQPEGPRMAASATASAQLAGVGAPSSSPQTGPVQLPESVAAPQEAIGTKPKAQTELVKQKMEQLKREAQAKTGAGAPEIPSAEPATSNSDTSADISRMIPHSGSAMLSSSNRPSSFASQPTMPPSLIPGLFMTSTESSGFDEAARPVKEAPTSSEGGGRQVNAAVENEPPVGPQNLHFPSSSTVPTKRPSDSDSAAIDIPLPKKPNTQQNLQYDSSLLLPDNEADYQSEGEIVEERESDAMALGSDSEQDIQENYIPPASMSTTATSIFNKPTSINQAPTTTLRTASANEPGKDELYRAKQTEIEALRRKIADLEQRNKLKRTRSQIESPSSSNPPTPAVTREDQSLASSPLPHTIDLPGVARPSTQRQPSGPSVISKLTPAQLQEREAVLKQTLLRQRAQRQQVLQEGLPDLNAKVKKTETRLEDSRKELAQVRGQLQNMRIEVDRLGLQEKRLVEEIAQFEEQLQEGRSGQKRYSDELQQIKLEKLAEAQVAPTKEDSAVFSTSTQPTTSTIPQSLSGLTNGHLDNQDRNLPERQSSLGIPVESVSANMTAGEEVDTDMDGKNIDESPNSLSIQSALQGETEPVEPCEALHPAHQLQADEMEISPEPEDYVETHEHLPATLEMTQTSDEAMDVDNDSSGSASMSGSDDGEDEYEPADADILRPMQQSEDESEEYDPETAPVESVTPTTVPEDGAQDFHEPSENADASEPNTETGNSIDGAPDVSGATESDTSFVEAEAAVNGVGAVSEVPANTKDDLESRDQLADADTLVRPPPGSNRETEVVAFLDGTCPLPTHYVPYKTPLSAFKTYRFHSDYPETVKSGYRSLTYSNNIDPSRPLCPTELSGEACTDPKCEEQHFAQIGLPDDKILVQMSSASDIKGKATRDEFHAGLKQVIAGLRAGEVKDFEKVAEALSTYRRKFFAAREEKEGQEDDDTQQQDRQEQKEAKVQEVADS</sequence>
<feature type="coiled-coil region" evidence="1">
    <location>
        <begin position="830"/>
        <end position="885"/>
    </location>
</feature>
<keyword evidence="5" id="KW-1185">Reference proteome</keyword>
<evidence type="ECO:0000259" key="3">
    <source>
        <dbReference type="Pfam" id="PF10650"/>
    </source>
</evidence>
<feature type="compositionally biased region" description="Acidic residues" evidence="2">
    <location>
        <begin position="1089"/>
        <end position="1098"/>
    </location>
</feature>
<feature type="region of interest" description="Disordered" evidence="2">
    <location>
        <begin position="733"/>
        <end position="800"/>
    </location>
</feature>
<feature type="region of interest" description="Disordered" evidence="2">
    <location>
        <begin position="914"/>
        <end position="1200"/>
    </location>
</feature>
<feature type="region of interest" description="Disordered" evidence="2">
    <location>
        <begin position="1"/>
        <end position="130"/>
    </location>
</feature>
<dbReference type="GeneID" id="19189384"/>
<reference evidence="4 5" key="1">
    <citation type="submission" date="2013-03" db="EMBL/GenBank/DDBJ databases">
        <title>The Genome Sequence of Cladophialophora psammophila CBS 110553.</title>
        <authorList>
            <consortium name="The Broad Institute Genomics Platform"/>
            <person name="Cuomo C."/>
            <person name="de Hoog S."/>
            <person name="Gorbushina A."/>
            <person name="Walker B."/>
            <person name="Young S.K."/>
            <person name="Zeng Q."/>
            <person name="Gargeya S."/>
            <person name="Fitzgerald M."/>
            <person name="Haas B."/>
            <person name="Abouelleil A."/>
            <person name="Allen A.W."/>
            <person name="Alvarado L."/>
            <person name="Arachchi H.M."/>
            <person name="Berlin A.M."/>
            <person name="Chapman S.B."/>
            <person name="Gainer-Dewar J."/>
            <person name="Goldberg J."/>
            <person name="Griggs A."/>
            <person name="Gujja S."/>
            <person name="Hansen M."/>
            <person name="Howarth C."/>
            <person name="Imamovic A."/>
            <person name="Ireland A."/>
            <person name="Larimer J."/>
            <person name="McCowan C."/>
            <person name="Murphy C."/>
            <person name="Pearson M."/>
            <person name="Poon T.W."/>
            <person name="Priest M."/>
            <person name="Roberts A."/>
            <person name="Saif S."/>
            <person name="Shea T."/>
            <person name="Sisk P."/>
            <person name="Sykes S."/>
            <person name="Wortman J."/>
            <person name="Nusbaum C."/>
            <person name="Birren B."/>
        </authorList>
    </citation>
    <scope>NUCLEOTIDE SEQUENCE [LARGE SCALE GENOMIC DNA]</scope>
    <source>
        <strain evidence="4 5">CBS 110553</strain>
    </source>
</reference>
<feature type="region of interest" description="Disordered" evidence="2">
    <location>
        <begin position="230"/>
        <end position="249"/>
    </location>
</feature>
<gene>
    <name evidence="4" type="ORF">A1O5_04663</name>
</gene>
<feature type="compositionally biased region" description="Polar residues" evidence="2">
    <location>
        <begin position="784"/>
        <end position="794"/>
    </location>
</feature>
<evidence type="ECO:0000313" key="4">
    <source>
        <dbReference type="EMBL" id="EXJ72159.1"/>
    </source>
</evidence>
<protein>
    <recommendedName>
        <fullName evidence="3">Putative zinc-finger domain-containing protein</fullName>
    </recommendedName>
</protein>
<evidence type="ECO:0000256" key="2">
    <source>
        <dbReference type="SAM" id="MobiDB-lite"/>
    </source>
</evidence>
<feature type="compositionally biased region" description="Low complexity" evidence="2">
    <location>
        <begin position="429"/>
        <end position="439"/>
    </location>
</feature>
<feature type="region of interest" description="Disordered" evidence="2">
    <location>
        <begin position="1345"/>
        <end position="1376"/>
    </location>
</feature>
<dbReference type="RefSeq" id="XP_007743457.1">
    <property type="nucleotide sequence ID" value="XM_007745267.1"/>
</dbReference>
<dbReference type="InterPro" id="IPR019607">
    <property type="entry name" value="Putative_zinc-finger_domain"/>
</dbReference>
<evidence type="ECO:0000256" key="1">
    <source>
        <dbReference type="SAM" id="Coils"/>
    </source>
</evidence>
<comment type="caution">
    <text evidence="4">The sequence shown here is derived from an EMBL/GenBank/DDBJ whole genome shotgun (WGS) entry which is preliminary data.</text>
</comment>
<dbReference type="STRING" id="1182543.W9XP89"/>
<feature type="region of interest" description="Disordered" evidence="2">
    <location>
        <begin position="309"/>
        <end position="339"/>
    </location>
</feature>
<feature type="region of interest" description="Disordered" evidence="2">
    <location>
        <begin position="150"/>
        <end position="169"/>
    </location>
</feature>
<evidence type="ECO:0000313" key="5">
    <source>
        <dbReference type="Proteomes" id="UP000019471"/>
    </source>
</evidence>
<dbReference type="OrthoDB" id="1922977at2759"/>
<name>W9XP89_9EURO</name>
<dbReference type="Pfam" id="PF10650">
    <property type="entry name" value="zf-C3H1"/>
    <property type="match status" value="1"/>
</dbReference>
<feature type="compositionally biased region" description="Pro residues" evidence="2">
    <location>
        <begin position="55"/>
        <end position="68"/>
    </location>
</feature>
<feature type="compositionally biased region" description="Basic and acidic residues" evidence="2">
    <location>
        <begin position="311"/>
        <end position="323"/>
    </location>
</feature>
<feature type="domain" description="Putative zinc-finger" evidence="3">
    <location>
        <begin position="1260"/>
        <end position="1281"/>
    </location>
</feature>
<feature type="compositionally biased region" description="Acidic residues" evidence="2">
    <location>
        <begin position="1021"/>
        <end position="1032"/>
    </location>
</feature>
<feature type="compositionally biased region" description="Polar residues" evidence="2">
    <location>
        <begin position="988"/>
        <end position="1000"/>
    </location>
</feature>
<feature type="compositionally biased region" description="Basic and acidic residues" evidence="2">
    <location>
        <begin position="477"/>
        <end position="489"/>
    </location>
</feature>